<sequence length="87" mass="9853">MITDVATLKAAREEDLKACGLKMGEIIKIRKALDLQQDQLEDGCNREEQSESEPTDISLLQSSYTSSEHSHDHMDVDESKQVYCTKH</sequence>
<feature type="region of interest" description="Disordered" evidence="1">
    <location>
        <begin position="41"/>
        <end position="87"/>
    </location>
</feature>
<evidence type="ECO:0000313" key="2">
    <source>
        <dbReference type="EMBL" id="KAJ7337865.1"/>
    </source>
</evidence>
<dbReference type="EMBL" id="MU827780">
    <property type="protein sequence ID" value="KAJ7337865.1"/>
    <property type="molecule type" value="Genomic_DNA"/>
</dbReference>
<comment type="caution">
    <text evidence="2">The sequence shown here is derived from an EMBL/GenBank/DDBJ whole genome shotgun (WGS) entry which is preliminary data.</text>
</comment>
<feature type="compositionally biased region" description="Polar residues" evidence="1">
    <location>
        <begin position="58"/>
        <end position="67"/>
    </location>
</feature>
<evidence type="ECO:0000256" key="1">
    <source>
        <dbReference type="SAM" id="MobiDB-lite"/>
    </source>
</evidence>
<reference evidence="2" key="1">
    <citation type="submission" date="2023-01" db="EMBL/GenBank/DDBJ databases">
        <title>Genome assembly of the deep-sea coral Lophelia pertusa.</title>
        <authorList>
            <person name="Herrera S."/>
            <person name="Cordes E."/>
        </authorList>
    </citation>
    <scope>NUCLEOTIDE SEQUENCE</scope>
    <source>
        <strain evidence="2">USNM1676648</strain>
        <tissue evidence="2">Polyp</tissue>
    </source>
</reference>
<dbReference type="AlphaFoldDB" id="A0A9X0CGB6"/>
<protein>
    <recommendedName>
        <fullName evidence="4">SAM domain-containing protein</fullName>
    </recommendedName>
</protein>
<keyword evidence="3" id="KW-1185">Reference proteome</keyword>
<dbReference type="Proteomes" id="UP001163046">
    <property type="component" value="Unassembled WGS sequence"/>
</dbReference>
<name>A0A9X0CGB6_9CNID</name>
<gene>
    <name evidence="2" type="ORF">OS493_008023</name>
</gene>
<accession>A0A9X0CGB6</accession>
<organism evidence="2 3">
    <name type="scientific">Desmophyllum pertusum</name>
    <dbReference type="NCBI Taxonomy" id="174260"/>
    <lineage>
        <taxon>Eukaryota</taxon>
        <taxon>Metazoa</taxon>
        <taxon>Cnidaria</taxon>
        <taxon>Anthozoa</taxon>
        <taxon>Hexacorallia</taxon>
        <taxon>Scleractinia</taxon>
        <taxon>Caryophylliina</taxon>
        <taxon>Caryophylliidae</taxon>
        <taxon>Desmophyllum</taxon>
    </lineage>
</organism>
<feature type="compositionally biased region" description="Basic and acidic residues" evidence="1">
    <location>
        <begin position="68"/>
        <end position="80"/>
    </location>
</feature>
<proteinExistence type="predicted"/>
<evidence type="ECO:0000313" key="3">
    <source>
        <dbReference type="Proteomes" id="UP001163046"/>
    </source>
</evidence>
<evidence type="ECO:0008006" key="4">
    <source>
        <dbReference type="Google" id="ProtNLM"/>
    </source>
</evidence>